<keyword evidence="3" id="KW-1185">Reference proteome</keyword>
<evidence type="ECO:0000313" key="3">
    <source>
        <dbReference type="Proteomes" id="UP000008815"/>
    </source>
</evidence>
<dbReference type="EMBL" id="AP009388">
    <property type="protein sequence ID" value="BAG48028.1"/>
    <property type="molecule type" value="Genomic_DNA"/>
</dbReference>
<geneLocation type="plasmid" evidence="2 3">
    <name>pTGL1</name>
</geneLocation>
<feature type="region of interest" description="Disordered" evidence="1">
    <location>
        <begin position="41"/>
        <end position="63"/>
    </location>
</feature>
<protein>
    <submittedName>
        <fullName evidence="2">Uncharacterized protein</fullName>
    </submittedName>
</protein>
<accession>A0A0H3KZZ5</accession>
<gene>
    <name evidence="2" type="ordered locus">BMULJ_06239</name>
</gene>
<evidence type="ECO:0000313" key="2">
    <source>
        <dbReference type="EMBL" id="BAG48028.1"/>
    </source>
</evidence>
<reference evidence="2 3" key="1">
    <citation type="submission" date="2007-04" db="EMBL/GenBank/DDBJ databases">
        <title>Complete genome sequence of Burkholderia multivorans ATCC 17616.</title>
        <authorList>
            <person name="Ohtsubo Y."/>
            <person name="Yamashita A."/>
            <person name="Kurokawa K."/>
            <person name="Takami H."/>
            <person name="Yuhara S."/>
            <person name="Nishiyama E."/>
            <person name="Endo R."/>
            <person name="Miyazaki R."/>
            <person name="Ono A."/>
            <person name="Yano K."/>
            <person name="Ito M."/>
            <person name="Sota M."/>
            <person name="Yuji N."/>
            <person name="Hattori M."/>
            <person name="Tsuda M."/>
        </authorList>
    </citation>
    <scope>NUCLEOTIDE SEQUENCE [LARGE SCALE GENOMIC DNA]</scope>
    <source>
        <strain evidence="3">ATCC 17616 / 249</strain>
        <plasmid evidence="3">Plasmid pTGL1</plasmid>
    </source>
</reference>
<dbReference type="HOGENOM" id="CLU_1988439_0_0_4"/>
<proteinExistence type="predicted"/>
<dbReference type="Proteomes" id="UP000008815">
    <property type="component" value="Plasmid pTGL1"/>
</dbReference>
<sequence length="125" mass="13819">MRSRNNAAFIYRCNRCAQCYIAPRHASCRTRGRSHSILVGPMTEAKRPRGRPPTREAKTATQRVNALDEALKASGGRILNRTRLSPEATAALAALSGHFGTDRAAIEAALIDLSKRCAQRKKRLY</sequence>
<dbReference type="eggNOG" id="ENOG5030XHN">
    <property type="taxonomic scope" value="Bacteria"/>
</dbReference>
<organism evidence="2 3">
    <name type="scientific">Burkholderia multivorans (strain ATCC 17616 / 249)</name>
    <dbReference type="NCBI Taxonomy" id="395019"/>
    <lineage>
        <taxon>Bacteria</taxon>
        <taxon>Pseudomonadati</taxon>
        <taxon>Pseudomonadota</taxon>
        <taxon>Betaproteobacteria</taxon>
        <taxon>Burkholderiales</taxon>
        <taxon>Burkholderiaceae</taxon>
        <taxon>Burkholderia</taxon>
        <taxon>Burkholderia cepacia complex</taxon>
    </lineage>
</organism>
<name>A0A0H3KZZ5_BURM1</name>
<dbReference type="KEGG" id="bmj:BMULJ_06239"/>
<evidence type="ECO:0000256" key="1">
    <source>
        <dbReference type="SAM" id="MobiDB-lite"/>
    </source>
</evidence>
<dbReference type="AlphaFoldDB" id="A0A0H3KZZ5"/>
<keyword evidence="2" id="KW-0614">Plasmid</keyword>